<keyword evidence="1" id="KW-0812">Transmembrane</keyword>
<evidence type="ECO:0000313" key="4">
    <source>
        <dbReference type="Proteomes" id="UP000219452"/>
    </source>
</evidence>
<evidence type="ECO:0000256" key="1">
    <source>
        <dbReference type="SAM" id="Phobius"/>
    </source>
</evidence>
<keyword evidence="1" id="KW-0472">Membrane</keyword>
<proteinExistence type="predicted"/>
<keyword evidence="2" id="KW-0732">Signal</keyword>
<name>A0A286FBY6_9BACT</name>
<accession>A0A286FBY6</accession>
<evidence type="ECO:0000256" key="2">
    <source>
        <dbReference type="SAM" id="SignalP"/>
    </source>
</evidence>
<gene>
    <name evidence="3" type="ORF">SAMN06269250_1553</name>
</gene>
<dbReference type="OrthoDB" id="1116368at2"/>
<protein>
    <submittedName>
        <fullName evidence="3">Uncharacterized protein</fullName>
    </submittedName>
</protein>
<feature type="chain" id="PRO_5013058208" evidence="2">
    <location>
        <begin position="19"/>
        <end position="301"/>
    </location>
</feature>
<reference evidence="4" key="1">
    <citation type="submission" date="2017-09" db="EMBL/GenBank/DDBJ databases">
        <authorList>
            <person name="Varghese N."/>
            <person name="Submissions S."/>
        </authorList>
    </citation>
    <scope>NUCLEOTIDE SEQUENCE [LARGE SCALE GENOMIC DNA]</scope>
    <source>
        <strain evidence="4">DSM 29961</strain>
    </source>
</reference>
<dbReference type="AlphaFoldDB" id="A0A286FBY6"/>
<feature type="transmembrane region" description="Helical" evidence="1">
    <location>
        <begin position="271"/>
        <end position="295"/>
    </location>
</feature>
<dbReference type="EMBL" id="OCNH01000001">
    <property type="protein sequence ID" value="SOD80747.1"/>
    <property type="molecule type" value="Genomic_DNA"/>
</dbReference>
<organism evidence="3 4">
    <name type="scientific">Spirosoma fluviale</name>
    <dbReference type="NCBI Taxonomy" id="1597977"/>
    <lineage>
        <taxon>Bacteria</taxon>
        <taxon>Pseudomonadati</taxon>
        <taxon>Bacteroidota</taxon>
        <taxon>Cytophagia</taxon>
        <taxon>Cytophagales</taxon>
        <taxon>Cytophagaceae</taxon>
        <taxon>Spirosoma</taxon>
    </lineage>
</organism>
<keyword evidence="1" id="KW-1133">Transmembrane helix</keyword>
<dbReference type="RefSeq" id="WP_097125176.1">
    <property type="nucleotide sequence ID" value="NZ_OCNH01000001.1"/>
</dbReference>
<sequence>MKHLSLLFLLLLPYLGSAQDDYYQPKKQPQPPKRTYSIVLKDGTQLRGELVRQDSTEAIIRTTNLGEIRLKSEQIVRIEQIGTQAEGESYPNLFSQTMRLAPTAFSAEKNRLYFRNYFLYFSQFEYGITENWSVGTTFFTFLPTALFSLSTKVSIPVSKRVRLGINAQYAGLSDGGLFNGNSSSLLGIGYVQGIVTTGDRQNNTTFGLGWGVSNGELSRNVVGTFGLVRKVSPKLSFISENFVLIGQGSLDFAGVLSAGIRFDRRRHAFDLAAYVPLAIGSGVSTSVLFIPYVSYHVRIGK</sequence>
<evidence type="ECO:0000313" key="3">
    <source>
        <dbReference type="EMBL" id="SOD80747.1"/>
    </source>
</evidence>
<dbReference type="Proteomes" id="UP000219452">
    <property type="component" value="Unassembled WGS sequence"/>
</dbReference>
<keyword evidence="4" id="KW-1185">Reference proteome</keyword>
<feature type="signal peptide" evidence="2">
    <location>
        <begin position="1"/>
        <end position="18"/>
    </location>
</feature>